<dbReference type="Proteomes" id="UP000070107">
    <property type="component" value="Unassembled WGS sequence"/>
</dbReference>
<dbReference type="GO" id="GO:0008270">
    <property type="term" value="F:zinc ion binding"/>
    <property type="evidence" value="ECO:0007669"/>
    <property type="project" value="InterPro"/>
</dbReference>
<accession>A0A135HXR4</accession>
<evidence type="ECO:0000313" key="2">
    <source>
        <dbReference type="EMBL" id="KXF77948.1"/>
    </source>
</evidence>
<dbReference type="GO" id="GO:0003677">
    <property type="term" value="F:DNA binding"/>
    <property type="evidence" value="ECO:0007669"/>
    <property type="project" value="InterPro"/>
</dbReference>
<comment type="caution">
    <text evidence="2">The sequence shown here is derived from an EMBL/GenBank/DDBJ whole genome shotgun (WGS) entry which is preliminary data.</text>
</comment>
<organism evidence="2 3">
    <name type="scientific">Paramesorhizobium deserti</name>
    <dbReference type="NCBI Taxonomy" id="1494590"/>
    <lineage>
        <taxon>Bacteria</taxon>
        <taxon>Pseudomonadati</taxon>
        <taxon>Pseudomonadota</taxon>
        <taxon>Alphaproteobacteria</taxon>
        <taxon>Hyphomicrobiales</taxon>
        <taxon>Phyllobacteriaceae</taxon>
        <taxon>Paramesorhizobium</taxon>
    </lineage>
</organism>
<dbReference type="STRING" id="1494590.ATN84_24860"/>
<dbReference type="InterPro" id="IPR008807">
    <property type="entry name" value="ROS_MUCR"/>
</dbReference>
<dbReference type="RefSeq" id="WP_068881285.1">
    <property type="nucleotide sequence ID" value="NZ_LNTU01000005.1"/>
</dbReference>
<dbReference type="Gene3D" id="1.10.10.1550">
    <property type="entry name" value="ROS/MUCR transcriptional regulator protein"/>
    <property type="match status" value="1"/>
</dbReference>
<dbReference type="InterPro" id="IPR041920">
    <property type="entry name" value="ROS/MUCR_sf"/>
</dbReference>
<dbReference type="AlphaFoldDB" id="A0A135HXR4"/>
<reference evidence="2 3" key="1">
    <citation type="submission" date="2015-11" db="EMBL/GenBank/DDBJ databases">
        <title>Draft genome sequence of Paramesorhizobium deserti A-3-E, a strain highly resistant to diverse beta-lactam antibiotics.</title>
        <authorList>
            <person name="Lv R."/>
            <person name="Yang X."/>
            <person name="Fang N."/>
            <person name="Guo J."/>
            <person name="Luo X."/>
            <person name="Peng F."/>
            <person name="Yang R."/>
            <person name="Cui Y."/>
            <person name="Fang C."/>
            <person name="Song Y."/>
        </authorList>
    </citation>
    <scope>NUCLEOTIDE SEQUENCE [LARGE SCALE GENOMIC DNA]</scope>
    <source>
        <strain evidence="2 3">A-3-E</strain>
    </source>
</reference>
<proteinExistence type="inferred from homology"/>
<evidence type="ECO:0000313" key="3">
    <source>
        <dbReference type="Proteomes" id="UP000070107"/>
    </source>
</evidence>
<gene>
    <name evidence="2" type="ORF">ATN84_24860</name>
</gene>
<dbReference type="OrthoDB" id="9809693at2"/>
<name>A0A135HXR4_9HYPH</name>
<dbReference type="EMBL" id="LNTU01000005">
    <property type="protein sequence ID" value="KXF77948.1"/>
    <property type="molecule type" value="Genomic_DNA"/>
</dbReference>
<keyword evidence="3" id="KW-1185">Reference proteome</keyword>
<sequence>MSKDKSTNEIIELTAGIITAYISNNSVPAGELPGLIAEIRASLSGRLPGSANEVEPSEKPAPAVPVKKSITPDFIICLEDGKKFKSLKRHLMAHYGLKPEDYRAKWDLPTDYPMVAPNYAAARSVLAKEMGFGRKAKAAERTRHKKAA</sequence>
<comment type="similarity">
    <text evidence="1">Belongs to the ros/MucR family.</text>
</comment>
<dbReference type="Pfam" id="PF05443">
    <property type="entry name" value="ROS_MUCR"/>
    <property type="match status" value="1"/>
</dbReference>
<evidence type="ECO:0000256" key="1">
    <source>
        <dbReference type="ARBA" id="ARBA00007031"/>
    </source>
</evidence>
<dbReference type="GO" id="GO:0006355">
    <property type="term" value="P:regulation of DNA-templated transcription"/>
    <property type="evidence" value="ECO:0007669"/>
    <property type="project" value="InterPro"/>
</dbReference>
<protein>
    <submittedName>
        <fullName evidence="2">MucR family transcriptional regulator</fullName>
    </submittedName>
</protein>